<keyword evidence="8" id="KW-1185">Reference proteome</keyword>
<comment type="caution">
    <text evidence="7">The sequence shown here is derived from an EMBL/GenBank/DDBJ whole genome shotgun (WGS) entry which is preliminary data.</text>
</comment>
<comment type="subcellular location">
    <subcellularLocation>
        <location evidence="1">Mitochondrion membrane</location>
        <topology evidence="1">Multi-pass membrane protein</topology>
    </subcellularLocation>
</comment>
<dbReference type="InterPro" id="IPR009801">
    <property type="entry name" value="TMEM126"/>
</dbReference>
<evidence type="ECO:0000256" key="4">
    <source>
        <dbReference type="ARBA" id="ARBA00023128"/>
    </source>
</evidence>
<feature type="transmembrane region" description="Helical" evidence="6">
    <location>
        <begin position="38"/>
        <end position="60"/>
    </location>
</feature>
<keyword evidence="4" id="KW-0496">Mitochondrion</keyword>
<feature type="transmembrane region" description="Helical" evidence="6">
    <location>
        <begin position="161"/>
        <end position="180"/>
    </location>
</feature>
<dbReference type="GO" id="GO:0031966">
    <property type="term" value="C:mitochondrial membrane"/>
    <property type="evidence" value="ECO:0007669"/>
    <property type="project" value="UniProtKB-SubCell"/>
</dbReference>
<accession>A0A9D3QD07</accession>
<dbReference type="PANTHER" id="PTHR16296">
    <property type="entry name" value="UNCHARACTERIZED HYPOTHALAMUS PROTEIN HT007"/>
    <property type="match status" value="1"/>
</dbReference>
<protein>
    <recommendedName>
        <fullName evidence="9">Transmembrane protein 126A</fullName>
    </recommendedName>
</protein>
<evidence type="ECO:0000256" key="5">
    <source>
        <dbReference type="ARBA" id="ARBA00023136"/>
    </source>
</evidence>
<organism evidence="7 8">
    <name type="scientific">Megalops atlanticus</name>
    <name type="common">Tarpon</name>
    <name type="synonym">Clupea gigantea</name>
    <dbReference type="NCBI Taxonomy" id="7932"/>
    <lineage>
        <taxon>Eukaryota</taxon>
        <taxon>Metazoa</taxon>
        <taxon>Chordata</taxon>
        <taxon>Craniata</taxon>
        <taxon>Vertebrata</taxon>
        <taxon>Euteleostomi</taxon>
        <taxon>Actinopterygii</taxon>
        <taxon>Neopterygii</taxon>
        <taxon>Teleostei</taxon>
        <taxon>Elopiformes</taxon>
        <taxon>Megalopidae</taxon>
        <taxon>Megalops</taxon>
    </lineage>
</organism>
<evidence type="ECO:0008006" key="9">
    <source>
        <dbReference type="Google" id="ProtNLM"/>
    </source>
</evidence>
<dbReference type="Pfam" id="PF07114">
    <property type="entry name" value="TMEM126"/>
    <property type="match status" value="1"/>
</dbReference>
<dbReference type="AlphaFoldDB" id="A0A9D3QD07"/>
<dbReference type="Proteomes" id="UP001046870">
    <property type="component" value="Chromosome 3"/>
</dbReference>
<evidence type="ECO:0000256" key="2">
    <source>
        <dbReference type="ARBA" id="ARBA00022692"/>
    </source>
</evidence>
<feature type="transmembrane region" description="Helical" evidence="6">
    <location>
        <begin position="109"/>
        <end position="129"/>
    </location>
</feature>
<name>A0A9D3QD07_MEGAT</name>
<dbReference type="GO" id="GO:0032981">
    <property type="term" value="P:mitochondrial respiratory chain complex I assembly"/>
    <property type="evidence" value="ECO:0007669"/>
    <property type="project" value="TreeGrafter"/>
</dbReference>
<keyword evidence="2 6" id="KW-0812">Transmembrane</keyword>
<evidence type="ECO:0000256" key="3">
    <source>
        <dbReference type="ARBA" id="ARBA00022989"/>
    </source>
</evidence>
<keyword evidence="3 6" id="KW-1133">Transmembrane helix</keyword>
<feature type="transmembrane region" description="Helical" evidence="6">
    <location>
        <begin position="66"/>
        <end position="89"/>
    </location>
</feature>
<dbReference type="PANTHER" id="PTHR16296:SF2">
    <property type="entry name" value="TRANSMEMBRANE PROTEIN 126A"/>
    <property type="match status" value="1"/>
</dbReference>
<proteinExistence type="predicted"/>
<keyword evidence="5 6" id="KW-0472">Membrane</keyword>
<evidence type="ECO:0000256" key="6">
    <source>
        <dbReference type="SAM" id="Phobius"/>
    </source>
</evidence>
<sequence>MSQNTLPVNDTGRMPPKLIRELLLLKFERLPEKDKKSFANGPVFLGVSGACVGLFANTLYRQVLNVTQGLITSSLPMAVLPFLTTVALYNGAVSQPLLAGELNCPTCALIRGGLVSALAGGFYPVLLALPVSAGLATRYNTAPMPERGNVLRFWINITQPILNRMGIVFLMQAIFGLYMGSKHYGIYIKMLELPTSNSEELND</sequence>
<reference evidence="7" key="1">
    <citation type="submission" date="2021-01" db="EMBL/GenBank/DDBJ databases">
        <authorList>
            <person name="Zahm M."/>
            <person name="Roques C."/>
            <person name="Cabau C."/>
            <person name="Klopp C."/>
            <person name="Donnadieu C."/>
            <person name="Jouanno E."/>
            <person name="Lampietro C."/>
            <person name="Louis A."/>
            <person name="Herpin A."/>
            <person name="Echchiki A."/>
            <person name="Berthelot C."/>
            <person name="Parey E."/>
            <person name="Roest-Crollius H."/>
            <person name="Braasch I."/>
            <person name="Postlethwait J."/>
            <person name="Bobe J."/>
            <person name="Montfort J."/>
            <person name="Bouchez O."/>
            <person name="Begum T."/>
            <person name="Mejri S."/>
            <person name="Adams A."/>
            <person name="Chen W.-J."/>
            <person name="Guiguen Y."/>
        </authorList>
    </citation>
    <scope>NUCLEOTIDE SEQUENCE</scope>
    <source>
        <strain evidence="7">YG-15Mar2019-1</strain>
        <tissue evidence="7">Brain</tissue>
    </source>
</reference>
<gene>
    <name evidence="7" type="ORF">MATL_G00040030</name>
</gene>
<evidence type="ECO:0000256" key="1">
    <source>
        <dbReference type="ARBA" id="ARBA00004225"/>
    </source>
</evidence>
<dbReference type="OrthoDB" id="6234762at2759"/>
<evidence type="ECO:0000313" key="7">
    <source>
        <dbReference type="EMBL" id="KAG7483588.1"/>
    </source>
</evidence>
<dbReference type="EMBL" id="JAFDVH010000003">
    <property type="protein sequence ID" value="KAG7483588.1"/>
    <property type="molecule type" value="Genomic_DNA"/>
</dbReference>
<evidence type="ECO:0000313" key="8">
    <source>
        <dbReference type="Proteomes" id="UP001046870"/>
    </source>
</evidence>